<proteinExistence type="predicted"/>
<evidence type="ECO:0000256" key="1">
    <source>
        <dbReference type="SAM" id="MobiDB-lite"/>
    </source>
</evidence>
<evidence type="ECO:0000313" key="3">
    <source>
        <dbReference type="Proteomes" id="UP001501866"/>
    </source>
</evidence>
<organism evidence="2 3">
    <name type="scientific">Streptomyces virens</name>
    <dbReference type="NCBI Taxonomy" id="285572"/>
    <lineage>
        <taxon>Bacteria</taxon>
        <taxon>Bacillati</taxon>
        <taxon>Actinomycetota</taxon>
        <taxon>Actinomycetes</taxon>
        <taxon>Kitasatosporales</taxon>
        <taxon>Streptomycetaceae</taxon>
        <taxon>Streptomyces</taxon>
    </lineage>
</organism>
<dbReference type="EMBL" id="BAAAUH010000028">
    <property type="protein sequence ID" value="GAA3185141.1"/>
    <property type="molecule type" value="Genomic_DNA"/>
</dbReference>
<comment type="caution">
    <text evidence="2">The sequence shown here is derived from an EMBL/GenBank/DDBJ whole genome shotgun (WGS) entry which is preliminary data.</text>
</comment>
<sequence>MPASSRRRAARLRAAYTRESLPLAACGVRSGRGCAAFDSGLGLDVCTVSQRRLRALLALGLFNHGPGSLWPRRVSLADVTRYTLVVSPRYDDLVITARAPYNVTCWLVGHDDFSEMGLPGLRVECSYEDGWRLRHTPTGATMTVTGDRHGRLQGPPDPGSNYSRLLTTDAPITDEEQITLNALPQLTADSETLLAALAVRLCTHAPDGSWDIGMWFYDLTDRPDRGAAHHRRLSVEGDQCTLHWDSDPHPEDLRAALTDPVIGLCGTTARPTSDGWLLRYGRVRLMAHPVAWRL</sequence>
<evidence type="ECO:0008006" key="4">
    <source>
        <dbReference type="Google" id="ProtNLM"/>
    </source>
</evidence>
<dbReference type="RefSeq" id="WP_182730564.1">
    <property type="nucleotide sequence ID" value="NZ_BAAAUH010000028.1"/>
</dbReference>
<feature type="region of interest" description="Disordered" evidence="1">
    <location>
        <begin position="138"/>
        <end position="162"/>
    </location>
</feature>
<protein>
    <recommendedName>
        <fullName evidence="4">Transcriptional regulator</fullName>
    </recommendedName>
</protein>
<gene>
    <name evidence="2" type="ORF">GCM10010451_37980</name>
</gene>
<name>A0ABP6PPD6_9ACTN</name>
<keyword evidence="3" id="KW-1185">Reference proteome</keyword>
<dbReference type="Proteomes" id="UP001501866">
    <property type="component" value="Unassembled WGS sequence"/>
</dbReference>
<reference evidence="3" key="1">
    <citation type="journal article" date="2019" name="Int. J. Syst. Evol. Microbiol.">
        <title>The Global Catalogue of Microorganisms (GCM) 10K type strain sequencing project: providing services to taxonomists for standard genome sequencing and annotation.</title>
        <authorList>
            <consortium name="The Broad Institute Genomics Platform"/>
            <consortium name="The Broad Institute Genome Sequencing Center for Infectious Disease"/>
            <person name="Wu L."/>
            <person name="Ma J."/>
        </authorList>
    </citation>
    <scope>NUCLEOTIDE SEQUENCE [LARGE SCALE GENOMIC DNA]</scope>
    <source>
        <strain evidence="3">JCM 9095</strain>
    </source>
</reference>
<evidence type="ECO:0000313" key="2">
    <source>
        <dbReference type="EMBL" id="GAA3185141.1"/>
    </source>
</evidence>
<accession>A0ABP6PPD6</accession>